<dbReference type="EMBL" id="FOKV01000019">
    <property type="protein sequence ID" value="SFC94198.1"/>
    <property type="molecule type" value="Genomic_DNA"/>
</dbReference>
<protein>
    <submittedName>
        <fullName evidence="1">Uncharacterized protein</fullName>
    </submittedName>
</protein>
<accession>A0A1I1NFF9</accession>
<gene>
    <name evidence="1" type="ORF">SAMN04487907_1193</name>
</gene>
<keyword evidence="2" id="KW-1185">Reference proteome</keyword>
<dbReference type="STRING" id="1334022.SAMN04487907_1193"/>
<evidence type="ECO:0000313" key="2">
    <source>
        <dbReference type="Proteomes" id="UP000199438"/>
    </source>
</evidence>
<name>A0A1I1NFF9_9FLAO</name>
<proteinExistence type="predicted"/>
<dbReference type="AlphaFoldDB" id="A0A1I1NFF9"/>
<organism evidence="1 2">
    <name type="scientific">Zunongwangia mangrovi</name>
    <dbReference type="NCBI Taxonomy" id="1334022"/>
    <lineage>
        <taxon>Bacteria</taxon>
        <taxon>Pseudomonadati</taxon>
        <taxon>Bacteroidota</taxon>
        <taxon>Flavobacteriia</taxon>
        <taxon>Flavobacteriales</taxon>
        <taxon>Flavobacteriaceae</taxon>
        <taxon>Zunongwangia</taxon>
    </lineage>
</organism>
<reference evidence="2" key="1">
    <citation type="submission" date="2016-10" db="EMBL/GenBank/DDBJ databases">
        <authorList>
            <person name="Varghese N."/>
            <person name="Submissions S."/>
        </authorList>
    </citation>
    <scope>NUCLEOTIDE SEQUENCE [LARGE SCALE GENOMIC DNA]</scope>
    <source>
        <strain evidence="2">DSM 24499</strain>
    </source>
</reference>
<sequence>MTTEQIRKMKEYLEKLKYAKTESEVDIILDEIVPILKSRGVSPTEIIMYFKMGGGNDFDFVPKTQDHRMTNSNAGKAQIILQKLMAKLKN</sequence>
<dbReference type="Proteomes" id="UP000199438">
    <property type="component" value="Unassembled WGS sequence"/>
</dbReference>
<evidence type="ECO:0000313" key="1">
    <source>
        <dbReference type="EMBL" id="SFC94198.1"/>
    </source>
</evidence>